<protein>
    <recommendedName>
        <fullName evidence="3">Signal recognition particle receptor subunit beta</fullName>
    </recommendedName>
</protein>
<evidence type="ECO:0000313" key="13">
    <source>
        <dbReference type="Proteomes" id="UP000799444"/>
    </source>
</evidence>
<dbReference type="InterPro" id="IPR019009">
    <property type="entry name" value="SRP_receptor_beta_su"/>
</dbReference>
<dbReference type="OrthoDB" id="41266at2759"/>
<organism evidence="12 13">
    <name type="scientific">Polyplosphaeria fusca</name>
    <dbReference type="NCBI Taxonomy" id="682080"/>
    <lineage>
        <taxon>Eukaryota</taxon>
        <taxon>Fungi</taxon>
        <taxon>Dikarya</taxon>
        <taxon>Ascomycota</taxon>
        <taxon>Pezizomycotina</taxon>
        <taxon>Dothideomycetes</taxon>
        <taxon>Pleosporomycetidae</taxon>
        <taxon>Pleosporales</taxon>
        <taxon>Tetraplosphaeriaceae</taxon>
        <taxon>Polyplosphaeria</taxon>
    </lineage>
</organism>
<dbReference type="SUPFAM" id="SSF52540">
    <property type="entry name" value="P-loop containing nucleoside triphosphate hydrolases"/>
    <property type="match status" value="1"/>
</dbReference>
<dbReference type="Gene3D" id="3.40.50.300">
    <property type="entry name" value="P-loop containing nucleotide triphosphate hydrolases"/>
    <property type="match status" value="1"/>
</dbReference>
<evidence type="ECO:0000256" key="10">
    <source>
        <dbReference type="ARBA" id="ARBA00023170"/>
    </source>
</evidence>
<dbReference type="Proteomes" id="UP000799444">
    <property type="component" value="Unassembled WGS sequence"/>
</dbReference>
<evidence type="ECO:0000256" key="2">
    <source>
        <dbReference type="ARBA" id="ARBA00005619"/>
    </source>
</evidence>
<name>A0A9P4UYK5_9PLEO</name>
<gene>
    <name evidence="12" type="ORF">EJ04DRAFT_501317</name>
</gene>
<evidence type="ECO:0000256" key="5">
    <source>
        <dbReference type="ARBA" id="ARBA00022741"/>
    </source>
</evidence>
<keyword evidence="7 11" id="KW-1133">Transmembrane helix</keyword>
<keyword evidence="8" id="KW-0342">GTP-binding</keyword>
<evidence type="ECO:0000256" key="8">
    <source>
        <dbReference type="ARBA" id="ARBA00023134"/>
    </source>
</evidence>
<comment type="similarity">
    <text evidence="2">Belongs to the SRP receptor beta subunit family.</text>
</comment>
<evidence type="ECO:0000256" key="1">
    <source>
        <dbReference type="ARBA" id="ARBA00004389"/>
    </source>
</evidence>
<comment type="caution">
    <text evidence="12">The sequence shown here is derived from an EMBL/GenBank/DDBJ whole genome shotgun (WGS) entry which is preliminary data.</text>
</comment>
<dbReference type="GO" id="GO:0016787">
    <property type="term" value="F:hydrolase activity"/>
    <property type="evidence" value="ECO:0007669"/>
    <property type="project" value="UniProtKB-KW"/>
</dbReference>
<keyword evidence="10" id="KW-0675">Receptor</keyword>
<evidence type="ECO:0000256" key="7">
    <source>
        <dbReference type="ARBA" id="ARBA00022989"/>
    </source>
</evidence>
<evidence type="ECO:0000313" key="12">
    <source>
        <dbReference type="EMBL" id="KAF2729973.1"/>
    </source>
</evidence>
<accession>A0A9P4UYK5</accession>
<reference evidence="12" key="1">
    <citation type="journal article" date="2020" name="Stud. Mycol.">
        <title>101 Dothideomycetes genomes: a test case for predicting lifestyles and emergence of pathogens.</title>
        <authorList>
            <person name="Haridas S."/>
            <person name="Albert R."/>
            <person name="Binder M."/>
            <person name="Bloem J."/>
            <person name="Labutti K."/>
            <person name="Salamov A."/>
            <person name="Andreopoulos B."/>
            <person name="Baker S."/>
            <person name="Barry K."/>
            <person name="Bills G."/>
            <person name="Bluhm B."/>
            <person name="Cannon C."/>
            <person name="Castanera R."/>
            <person name="Culley D."/>
            <person name="Daum C."/>
            <person name="Ezra D."/>
            <person name="Gonzalez J."/>
            <person name="Henrissat B."/>
            <person name="Kuo A."/>
            <person name="Liang C."/>
            <person name="Lipzen A."/>
            <person name="Lutzoni F."/>
            <person name="Magnuson J."/>
            <person name="Mondo S."/>
            <person name="Nolan M."/>
            <person name="Ohm R."/>
            <person name="Pangilinan J."/>
            <person name="Park H.-J."/>
            <person name="Ramirez L."/>
            <person name="Alfaro M."/>
            <person name="Sun H."/>
            <person name="Tritt A."/>
            <person name="Yoshinaga Y."/>
            <person name="Zwiers L.-H."/>
            <person name="Turgeon B."/>
            <person name="Goodwin S."/>
            <person name="Spatafora J."/>
            <person name="Crous P."/>
            <person name="Grigoriev I."/>
        </authorList>
    </citation>
    <scope>NUCLEOTIDE SEQUENCE</scope>
    <source>
        <strain evidence="12">CBS 125425</strain>
    </source>
</reference>
<evidence type="ECO:0000256" key="6">
    <source>
        <dbReference type="ARBA" id="ARBA00022824"/>
    </source>
</evidence>
<keyword evidence="9 11" id="KW-0472">Membrane</keyword>
<evidence type="ECO:0000256" key="3">
    <source>
        <dbReference type="ARBA" id="ARBA00020256"/>
    </source>
</evidence>
<dbReference type="InterPro" id="IPR027417">
    <property type="entry name" value="P-loop_NTPase"/>
</dbReference>
<evidence type="ECO:0000256" key="11">
    <source>
        <dbReference type="SAM" id="Phobius"/>
    </source>
</evidence>
<keyword evidence="6" id="KW-0256">Endoplasmic reticulum</keyword>
<evidence type="ECO:0000256" key="4">
    <source>
        <dbReference type="ARBA" id="ARBA00022692"/>
    </source>
</evidence>
<dbReference type="GO" id="GO:0005525">
    <property type="term" value="F:GTP binding"/>
    <property type="evidence" value="ECO:0007669"/>
    <property type="project" value="UniProtKB-KW"/>
</dbReference>
<dbReference type="CDD" id="cd04105">
    <property type="entry name" value="SR_beta"/>
    <property type="match status" value="1"/>
</dbReference>
<sequence>MAWYDEDSWLTAAFAPNIATIAVTLLLALVLPFLVHAFIYRAQSPAALPTFLLIGPSGAGKTAFLTLTECNTPANTHTSTAPLAIDALLPDAHPPSSASFRSAGDPAYERARRFLLLDTPGHGKLRRLALAQLTSAANIRAIIFVVDASSVADEAGLNDAADYLHDVLLSLQKRYTGAKTSKGPKEIPVLVAANKLDVFTALPPHVVKVSLERAITDVRKSRAKGLKDSGAALGGTDDGLDDERECLGEGGEGPFEFRQMEEVGTTVDVQGGNVLGGDGSDVDKWWAWIAEQL</sequence>
<keyword evidence="13" id="KW-1185">Reference proteome</keyword>
<dbReference type="Pfam" id="PF09439">
    <property type="entry name" value="SRPRB"/>
    <property type="match status" value="1"/>
</dbReference>
<dbReference type="EMBL" id="ML996229">
    <property type="protein sequence ID" value="KAF2729973.1"/>
    <property type="molecule type" value="Genomic_DNA"/>
</dbReference>
<feature type="transmembrane region" description="Helical" evidence="11">
    <location>
        <begin position="12"/>
        <end position="35"/>
    </location>
</feature>
<keyword evidence="4 11" id="KW-0812">Transmembrane</keyword>
<keyword evidence="5" id="KW-0547">Nucleotide-binding</keyword>
<comment type="subcellular location">
    <subcellularLocation>
        <location evidence="1">Endoplasmic reticulum membrane</location>
        <topology evidence="1">Single-pass membrane protein</topology>
    </subcellularLocation>
</comment>
<dbReference type="GO" id="GO:0005789">
    <property type="term" value="C:endoplasmic reticulum membrane"/>
    <property type="evidence" value="ECO:0007669"/>
    <property type="project" value="UniProtKB-SubCell"/>
</dbReference>
<dbReference type="AlphaFoldDB" id="A0A9P4UYK5"/>
<proteinExistence type="inferred from homology"/>
<keyword evidence="12" id="KW-0378">Hydrolase</keyword>
<evidence type="ECO:0000256" key="9">
    <source>
        <dbReference type="ARBA" id="ARBA00023136"/>
    </source>
</evidence>